<evidence type="ECO:0000313" key="3">
    <source>
        <dbReference type="Proteomes" id="UP001056883"/>
    </source>
</evidence>
<gene>
    <name evidence="2" type="ORF">PLUTO_00900</name>
</gene>
<accession>A0A9E7SM04</accession>
<organism evidence="2 3">
    <name type="scientific">Luteibacter phage vB_LflM-Pluto</name>
    <dbReference type="NCBI Taxonomy" id="2948611"/>
    <lineage>
        <taxon>Viruses</taxon>
        <taxon>Duplodnaviria</taxon>
        <taxon>Heunggongvirae</taxon>
        <taxon>Uroviricota</taxon>
        <taxon>Caudoviricetes</taxon>
        <taxon>Lindbergviridae</taxon>
        <taxon>Plutovirus</taxon>
        <taxon>Plutovirus pluto</taxon>
    </lineage>
</organism>
<evidence type="ECO:0000256" key="1">
    <source>
        <dbReference type="SAM" id="MobiDB-lite"/>
    </source>
</evidence>
<protein>
    <submittedName>
        <fullName evidence="2">Uncharacterized protein</fullName>
    </submittedName>
</protein>
<dbReference type="Pfam" id="PF23977">
    <property type="entry name" value="Pam3_Gp34"/>
    <property type="match status" value="1"/>
</dbReference>
<dbReference type="Proteomes" id="UP001056883">
    <property type="component" value="Segment"/>
</dbReference>
<sequence>MAKNEKAIEEKAKTDLAEVKSGALAAPTFMDADDFGGGFEGADRESYAMPFLQILQKMSPVVDEDDAAYIEGAKAGMLMNSVTHKLYDGKSGLLIVPCAYQRQFVEWGGRESNDGGFKGAHTPEEVDAMLSRQELVAVDGRYYRPDENGKVDVKKSNYVADTRAHFVIAIDPETGDTSSAVLSLSSTQIKASRTLMTMLQQKKVEVNGVKRTPPTFANLVRVTTVGMSNDKGSWSGARFELEGLVSDPNLYEEAKALYKSVNGGKVKADFSKQTPDSGEGSEGDNGQADNF</sequence>
<feature type="region of interest" description="Disordered" evidence="1">
    <location>
        <begin position="267"/>
        <end position="291"/>
    </location>
</feature>
<reference evidence="2" key="1">
    <citation type="submission" date="2022-05" db="EMBL/GenBank/DDBJ databases">
        <authorList>
            <person name="Friedrich I."/>
            <person name="Poehlein A."/>
            <person name="Schneider D."/>
            <person name="Hertel R."/>
            <person name="Daniel R."/>
        </authorList>
    </citation>
    <scope>NUCLEOTIDE SEQUENCE</scope>
</reference>
<proteinExistence type="predicted"/>
<name>A0A9E7SM04_9CAUD</name>
<evidence type="ECO:0000313" key="2">
    <source>
        <dbReference type="EMBL" id="USN16406.1"/>
    </source>
</evidence>
<dbReference type="InterPro" id="IPR056957">
    <property type="entry name" value="Pam3_Gp34-like"/>
</dbReference>
<keyword evidence="3" id="KW-1185">Reference proteome</keyword>
<dbReference type="EMBL" id="ON529861">
    <property type="protein sequence ID" value="USN16406.1"/>
    <property type="molecule type" value="Genomic_DNA"/>
</dbReference>